<sequence>MMKPCVFRDIKIVTSALFVAALVGCIQGQDGTSASTAQNTNSQFSATSNKVYFDDATVDQLIPHKVACPAEELDSEREKICIQVCHIPSGDMEKAHNKVLPLGATYAHIGHGDFLGLCDGTTDQAPVDETPVEETPAVDETPVEETPIDETPVTDGEEGIPMFCQPYYEIDRDCDGFNDETGSPYL</sequence>
<evidence type="ECO:0000256" key="1">
    <source>
        <dbReference type="SAM" id="MobiDB-lite"/>
    </source>
</evidence>
<evidence type="ECO:0000313" key="3">
    <source>
        <dbReference type="Proteomes" id="UP000830116"/>
    </source>
</evidence>
<evidence type="ECO:0008006" key="4">
    <source>
        <dbReference type="Google" id="ProtNLM"/>
    </source>
</evidence>
<reference evidence="2" key="1">
    <citation type="submission" date="2022-03" db="EMBL/GenBank/DDBJ databases">
        <title>Genome Identification and Characterization of new species Bdellovibrio reynosense LBG001 sp. nov. from a Mexico soil sample.</title>
        <authorList>
            <person name="Camilli A."/>
            <person name="Ajao Y."/>
            <person name="Guo X."/>
        </authorList>
    </citation>
    <scope>NUCLEOTIDE SEQUENCE</scope>
    <source>
        <strain evidence="2">LBG001</strain>
    </source>
</reference>
<dbReference type="RefSeq" id="WP_243540431.1">
    <property type="nucleotide sequence ID" value="NZ_CP093442.1"/>
</dbReference>
<name>A0ABY4CD13_9BACT</name>
<dbReference type="EMBL" id="CP093442">
    <property type="protein sequence ID" value="UOF02674.1"/>
    <property type="molecule type" value="Genomic_DNA"/>
</dbReference>
<proteinExistence type="predicted"/>
<dbReference type="PROSITE" id="PS51257">
    <property type="entry name" value="PROKAR_LIPOPROTEIN"/>
    <property type="match status" value="1"/>
</dbReference>
<gene>
    <name evidence="2" type="ORF">MNR06_06890</name>
</gene>
<protein>
    <recommendedName>
        <fullName evidence="4">Secreted protein</fullName>
    </recommendedName>
</protein>
<feature type="region of interest" description="Disordered" evidence="1">
    <location>
        <begin position="124"/>
        <end position="160"/>
    </location>
</feature>
<organism evidence="2 3">
    <name type="scientific">Bdellovibrio reynosensis</name>
    <dbReference type="NCBI Taxonomy" id="2835041"/>
    <lineage>
        <taxon>Bacteria</taxon>
        <taxon>Pseudomonadati</taxon>
        <taxon>Bdellovibrionota</taxon>
        <taxon>Bdellovibrionia</taxon>
        <taxon>Bdellovibrionales</taxon>
        <taxon>Pseudobdellovibrionaceae</taxon>
        <taxon>Bdellovibrio</taxon>
    </lineage>
</organism>
<dbReference type="Proteomes" id="UP000830116">
    <property type="component" value="Chromosome"/>
</dbReference>
<evidence type="ECO:0000313" key="2">
    <source>
        <dbReference type="EMBL" id="UOF02674.1"/>
    </source>
</evidence>
<keyword evidence="3" id="KW-1185">Reference proteome</keyword>
<accession>A0ABY4CD13</accession>